<sequence>MPSLLLDNYSISVDSMMKESGDRSFPIWLLVNPKYPTDVLNIWNPIMYEIQDKVYRKLHARINSRNIYIKNAVSNIGRVSNTSNESEANNNIAMLKKSVSEYQPKLIITFGTITTEFVRRVLDTRLEKEPNYWSTSNLGDEFERSIANFDITQTNWIPLNRRTMRATTSIKDWEEGKGHYHDVATKIADLFIENKDSLKIWI</sequence>
<keyword evidence="2" id="KW-1185">Reference proteome</keyword>
<proteinExistence type="predicted"/>
<organism evidence="1 2">
    <name type="scientific">Desulfosporosinus lacus DSM 15449</name>
    <dbReference type="NCBI Taxonomy" id="1121420"/>
    <lineage>
        <taxon>Bacteria</taxon>
        <taxon>Bacillati</taxon>
        <taxon>Bacillota</taxon>
        <taxon>Clostridia</taxon>
        <taxon>Eubacteriales</taxon>
        <taxon>Desulfitobacteriaceae</taxon>
        <taxon>Desulfosporosinus</taxon>
    </lineage>
</organism>
<gene>
    <name evidence="1" type="ORF">SAMN02746098_04010</name>
</gene>
<evidence type="ECO:0008006" key="3">
    <source>
        <dbReference type="Google" id="ProtNLM"/>
    </source>
</evidence>
<accession>A0A1M6APU9</accession>
<evidence type="ECO:0000313" key="1">
    <source>
        <dbReference type="EMBL" id="SHI38461.1"/>
    </source>
</evidence>
<dbReference type="RefSeq" id="WP_073031620.1">
    <property type="nucleotide sequence ID" value="NZ_FQXJ01000017.1"/>
</dbReference>
<protein>
    <recommendedName>
        <fullName evidence="3">Uracil DNA glycosylase superfamily protein</fullName>
    </recommendedName>
</protein>
<dbReference type="EMBL" id="FQXJ01000017">
    <property type="protein sequence ID" value="SHI38461.1"/>
    <property type="molecule type" value="Genomic_DNA"/>
</dbReference>
<name>A0A1M6APU9_9FIRM</name>
<reference evidence="2" key="1">
    <citation type="submission" date="2016-11" db="EMBL/GenBank/DDBJ databases">
        <authorList>
            <person name="Varghese N."/>
            <person name="Submissions S."/>
        </authorList>
    </citation>
    <scope>NUCLEOTIDE SEQUENCE [LARGE SCALE GENOMIC DNA]</scope>
    <source>
        <strain evidence="2">DSM 15449</strain>
    </source>
</reference>
<dbReference type="AlphaFoldDB" id="A0A1M6APU9"/>
<evidence type="ECO:0000313" key="2">
    <source>
        <dbReference type="Proteomes" id="UP000183954"/>
    </source>
</evidence>
<dbReference type="OrthoDB" id="1795163at2"/>
<dbReference type="Proteomes" id="UP000183954">
    <property type="component" value="Unassembled WGS sequence"/>
</dbReference>